<evidence type="ECO:0000256" key="2">
    <source>
        <dbReference type="ARBA" id="ARBA00022763"/>
    </source>
</evidence>
<dbReference type="InterPro" id="IPR002099">
    <property type="entry name" value="MutL/Mlh/PMS"/>
</dbReference>
<dbReference type="InterPro" id="IPR013507">
    <property type="entry name" value="DNA_mismatch_S5_2-like"/>
</dbReference>
<dbReference type="InterPro" id="IPR020568">
    <property type="entry name" value="Ribosomal_Su5_D2-typ_SF"/>
</dbReference>
<dbReference type="SMART" id="SM01340">
    <property type="entry name" value="DNA_mis_repair"/>
    <property type="match status" value="1"/>
</dbReference>
<dbReference type="InterPro" id="IPR014762">
    <property type="entry name" value="DNA_mismatch_repair_CS"/>
</dbReference>
<dbReference type="Proteomes" id="UP000018888">
    <property type="component" value="Unassembled WGS sequence"/>
</dbReference>
<evidence type="ECO:0000313" key="6">
    <source>
        <dbReference type="Proteomes" id="UP000018888"/>
    </source>
</evidence>
<accession>A0A2H5TGM4</accession>
<dbReference type="GO" id="GO:0016887">
    <property type="term" value="F:ATP hydrolysis activity"/>
    <property type="evidence" value="ECO:0007669"/>
    <property type="project" value="InterPro"/>
</dbReference>
<dbReference type="SUPFAM" id="SSF118116">
    <property type="entry name" value="DNA mismatch repair protein MutL"/>
    <property type="match status" value="1"/>
</dbReference>
<feature type="domain" description="MutL C-terminal dimerisation" evidence="3">
    <location>
        <begin position="547"/>
        <end position="772"/>
    </location>
</feature>
<dbReference type="PROSITE" id="PS00058">
    <property type="entry name" value="DNA_MISMATCH_REPAIR_1"/>
    <property type="match status" value="1"/>
</dbReference>
<dbReference type="Gene3D" id="3.30.1540.20">
    <property type="entry name" value="MutL, C-terminal domain, dimerisation subdomain"/>
    <property type="match status" value="2"/>
</dbReference>
<feature type="domain" description="DNA mismatch repair protein S5" evidence="4">
    <location>
        <begin position="214"/>
        <end position="356"/>
    </location>
</feature>
<dbReference type="NCBIfam" id="TIGR00585">
    <property type="entry name" value="mutl"/>
    <property type="match status" value="1"/>
</dbReference>
<gene>
    <name evidence="5" type="ORF">GLOIN_2v1618449</name>
</gene>
<dbReference type="SUPFAM" id="SSF55874">
    <property type="entry name" value="ATPase domain of HSP90 chaperone/DNA topoisomerase II/histidine kinase"/>
    <property type="match status" value="1"/>
</dbReference>
<dbReference type="GO" id="GO:0032300">
    <property type="term" value="C:mismatch repair complex"/>
    <property type="evidence" value="ECO:0007669"/>
    <property type="project" value="InterPro"/>
</dbReference>
<evidence type="ECO:0000256" key="1">
    <source>
        <dbReference type="ARBA" id="ARBA00006082"/>
    </source>
</evidence>
<dbReference type="SMART" id="SM00853">
    <property type="entry name" value="MutL_C"/>
    <property type="match status" value="1"/>
</dbReference>
<dbReference type="InterPro" id="IPR038973">
    <property type="entry name" value="MutL/Mlh/Pms-like"/>
</dbReference>
<dbReference type="Gene3D" id="3.30.230.10">
    <property type="match status" value="1"/>
</dbReference>
<dbReference type="Pfam" id="PF13589">
    <property type="entry name" value="HATPase_c_3"/>
    <property type="match status" value="1"/>
</dbReference>
<dbReference type="InterPro" id="IPR042120">
    <property type="entry name" value="MutL_C_dimsub"/>
</dbReference>
<dbReference type="AlphaFoldDB" id="A0A2H5TGM4"/>
<comment type="similarity">
    <text evidence="1">Belongs to the DNA mismatch repair MutL/HexB family.</text>
</comment>
<dbReference type="EMBL" id="AUPC02000123">
    <property type="protein sequence ID" value="POG70313.1"/>
    <property type="molecule type" value="Genomic_DNA"/>
</dbReference>
<dbReference type="InterPro" id="IPR014721">
    <property type="entry name" value="Ribsml_uS5_D2-typ_fold_subgr"/>
</dbReference>
<organism evidence="5 6">
    <name type="scientific">Rhizophagus irregularis (strain DAOM 181602 / DAOM 197198 / MUCL 43194)</name>
    <name type="common">Arbuscular mycorrhizal fungus</name>
    <name type="synonym">Glomus intraradices</name>
    <dbReference type="NCBI Taxonomy" id="747089"/>
    <lineage>
        <taxon>Eukaryota</taxon>
        <taxon>Fungi</taxon>
        <taxon>Fungi incertae sedis</taxon>
        <taxon>Mucoromycota</taxon>
        <taxon>Glomeromycotina</taxon>
        <taxon>Glomeromycetes</taxon>
        <taxon>Glomerales</taxon>
        <taxon>Glomeraceae</taxon>
        <taxon>Rhizophagus</taxon>
    </lineage>
</organism>
<name>A0A2H5TGM4_RHIID</name>
<evidence type="ECO:0000259" key="3">
    <source>
        <dbReference type="SMART" id="SM00853"/>
    </source>
</evidence>
<dbReference type="GO" id="GO:0005524">
    <property type="term" value="F:ATP binding"/>
    <property type="evidence" value="ECO:0007669"/>
    <property type="project" value="InterPro"/>
</dbReference>
<dbReference type="GO" id="GO:0006298">
    <property type="term" value="P:mismatch repair"/>
    <property type="evidence" value="ECO:0007669"/>
    <property type="project" value="InterPro"/>
</dbReference>
<protein>
    <submittedName>
        <fullName evidence="5">Uncharacterized protein</fullName>
    </submittedName>
</protein>
<dbReference type="InterPro" id="IPR037198">
    <property type="entry name" value="MutL_C_sf"/>
</dbReference>
<keyword evidence="6" id="KW-1185">Reference proteome</keyword>
<comment type="caution">
    <text evidence="5">The sequence shown here is derived from an EMBL/GenBank/DDBJ whole genome shotgun (WGS) entry which is preliminary data.</text>
</comment>
<dbReference type="VEuPathDB" id="FungiDB:RhiirFUN_015359"/>
<reference evidence="5 6" key="2">
    <citation type="journal article" date="2018" name="New Phytol.">
        <title>High intraspecific genome diversity in the model arbuscular mycorrhizal symbiont Rhizophagus irregularis.</title>
        <authorList>
            <person name="Chen E.C.H."/>
            <person name="Morin E."/>
            <person name="Beaudet D."/>
            <person name="Noel J."/>
            <person name="Yildirir G."/>
            <person name="Ndikumana S."/>
            <person name="Charron P."/>
            <person name="St-Onge C."/>
            <person name="Giorgi J."/>
            <person name="Kruger M."/>
            <person name="Marton T."/>
            <person name="Ropars J."/>
            <person name="Grigoriev I.V."/>
            <person name="Hainaut M."/>
            <person name="Henrissat B."/>
            <person name="Roux C."/>
            <person name="Martin F."/>
            <person name="Corradi N."/>
        </authorList>
    </citation>
    <scope>NUCLEOTIDE SEQUENCE [LARGE SCALE GENOMIC DNA]</scope>
    <source>
        <strain evidence="5 6">DAOM 197198</strain>
    </source>
</reference>
<evidence type="ECO:0000313" key="5">
    <source>
        <dbReference type="EMBL" id="POG70313.1"/>
    </source>
</evidence>
<keyword evidence="2" id="KW-0227">DNA damage</keyword>
<dbReference type="GO" id="GO:0030983">
    <property type="term" value="F:mismatched DNA binding"/>
    <property type="evidence" value="ECO:0007669"/>
    <property type="project" value="InterPro"/>
</dbReference>
<sequence length="862" mass="98374">MTIRRLNDSAIRKLRASFISTVAQCVVELAQNSLDALATTIEIHVDMTKFFIQIIDNGTGITPEDMEKIGQRYATSKCHTLEDLAHVTTYGFRGEALATLAEVSALEIISKHPNYYDTYCTILKGGQRLQCGPTRSSRRKKPGTIIIIRDLFFTYPVRRKHLSENGFINELENVKKSVESLALIHPQVTFTLVDASNDSKIVTTKKATTNISTFRQLFGSSLAQNLDSVYAEEDDIKIDGFFSLRGFHTRQHQYFYVNKLLIGCNEIYKLIDEIFNQSSFGKKNYELPLKSGSDYSKYKKSSMTKSLEKYPIFFIHLTCPTTIYDKCLDPAKSMIEFEDWSKILDLLSALVSQFLLHHGFSLREIETIPSLDTPMSIIDKEQINYKRDLSLSFENVLHIKSGGRKQYTFQDKELKGGSFNDRFYDNLTEHNKNSENNCNINGTSTDLNSKKVDSQLKAKVDRSRLRTSKFQEGNNNSGAISWAKGTFEKWTNPVFKSAEVPIPLLKAITANNKTSSVTSNFFSHNYSIHSNISEHRFCKKDIEQAKVIGQVDNKFIACKLPCTQNIDKDIEEKRNILVLVDQHAADERVRIEMLLKEFCELKLKQSDRMDIDDNSALQPSNSFVETIQLKPSNKIILTFRETQVIERFESNFNKWGIFFSTKSDSISNTTTSFVSPHFVSSKGGDHIPLYVTHLPKMIADRCALDKRITQEIVRQHLYWLEETGGIGTDFNANDDLDESRDWGIMIRKCPRGIIDILNSKACRGAIKFNDKLSLQQCEELVAKLAECDFPFQCAHGRPSMIPVLYLNEAPKPVSVYRDSVQLGGYDWRNIGIKSLTSINQIDKNEASSSWKRRKIDLERFRI</sequence>
<dbReference type="PANTHER" id="PTHR10073">
    <property type="entry name" value="DNA MISMATCH REPAIR PROTEIN MLH, PMS, MUTL"/>
    <property type="match status" value="1"/>
</dbReference>
<dbReference type="Gene3D" id="3.30.565.10">
    <property type="entry name" value="Histidine kinase-like ATPase, C-terminal domain"/>
    <property type="match status" value="1"/>
</dbReference>
<dbReference type="STRING" id="747089.A0A2H5TGM4"/>
<dbReference type="SMR" id="A0A2H5TGM4"/>
<dbReference type="SUPFAM" id="SSF54211">
    <property type="entry name" value="Ribosomal protein S5 domain 2-like"/>
    <property type="match status" value="1"/>
</dbReference>
<dbReference type="GO" id="GO:0140664">
    <property type="term" value="F:ATP-dependent DNA damage sensor activity"/>
    <property type="evidence" value="ECO:0007669"/>
    <property type="project" value="InterPro"/>
</dbReference>
<evidence type="ECO:0000259" key="4">
    <source>
        <dbReference type="SMART" id="SM01340"/>
    </source>
</evidence>
<dbReference type="PANTHER" id="PTHR10073:SF47">
    <property type="entry name" value="DNA MISMATCH REPAIR PROTEIN MLH3"/>
    <property type="match status" value="1"/>
</dbReference>
<reference evidence="5 6" key="1">
    <citation type="journal article" date="2013" name="Proc. Natl. Acad. Sci. U.S.A.">
        <title>Genome of an arbuscular mycorrhizal fungus provides insight into the oldest plant symbiosis.</title>
        <authorList>
            <person name="Tisserant E."/>
            <person name="Malbreil M."/>
            <person name="Kuo A."/>
            <person name="Kohler A."/>
            <person name="Symeonidi A."/>
            <person name="Balestrini R."/>
            <person name="Charron P."/>
            <person name="Duensing N."/>
            <person name="Frei Dit Frey N."/>
            <person name="Gianinazzi-Pearson V."/>
            <person name="Gilbert L.B."/>
            <person name="Handa Y."/>
            <person name="Herr J.R."/>
            <person name="Hijri M."/>
            <person name="Koul R."/>
            <person name="Kawaguchi M."/>
            <person name="Krajinski F."/>
            <person name="Lammers P.J."/>
            <person name="Masclaux F.G."/>
            <person name="Murat C."/>
            <person name="Morin E."/>
            <person name="Ndikumana S."/>
            <person name="Pagni M."/>
            <person name="Petitpierre D."/>
            <person name="Requena N."/>
            <person name="Rosikiewicz P."/>
            <person name="Riley R."/>
            <person name="Saito K."/>
            <person name="San Clemente H."/>
            <person name="Shapiro H."/>
            <person name="van Tuinen D."/>
            <person name="Becard G."/>
            <person name="Bonfante P."/>
            <person name="Paszkowski U."/>
            <person name="Shachar-Hill Y.Y."/>
            <person name="Tuskan G.A."/>
            <person name="Young P.W."/>
            <person name="Sanders I.R."/>
            <person name="Henrissat B."/>
            <person name="Rensing S.A."/>
            <person name="Grigoriev I.V."/>
            <person name="Corradi N."/>
            <person name="Roux C."/>
            <person name="Martin F."/>
        </authorList>
    </citation>
    <scope>NUCLEOTIDE SEQUENCE [LARGE SCALE GENOMIC DNA]</scope>
    <source>
        <strain evidence="5 6">DAOM 197198</strain>
    </source>
</reference>
<proteinExistence type="inferred from homology"/>
<dbReference type="InterPro" id="IPR014790">
    <property type="entry name" value="MutL_C"/>
</dbReference>
<dbReference type="InterPro" id="IPR036890">
    <property type="entry name" value="HATPase_C_sf"/>
</dbReference>